<name>A0ACB9SW93_HOLOL</name>
<dbReference type="EMBL" id="CM043021">
    <property type="protein sequence ID" value="KAI4458835.1"/>
    <property type="molecule type" value="Genomic_DNA"/>
</dbReference>
<sequence>MCWSRKEIVELISLWELLPELWDVKSKGYRNEIKKQNAIKSLALDLVTSECKITRKFHTPFHQEIGKSETRASGSDTDEIYITHRSDFDLSKANDSTIKNKKRKHNSEKQEDYDLQKVMKILERPADDYQIFGDFVAAELRRLKSPEKERLLKQKIQRAILDVSESEDVPSVLS</sequence>
<evidence type="ECO:0000313" key="1">
    <source>
        <dbReference type="EMBL" id="KAI4458835.1"/>
    </source>
</evidence>
<evidence type="ECO:0000313" key="2">
    <source>
        <dbReference type="Proteomes" id="UP001056778"/>
    </source>
</evidence>
<gene>
    <name evidence="1" type="ORF">MML48_7g00011611</name>
</gene>
<protein>
    <submittedName>
        <fullName evidence="1">Uncharacterized protein</fullName>
    </submittedName>
</protein>
<comment type="caution">
    <text evidence="1">The sequence shown here is derived from an EMBL/GenBank/DDBJ whole genome shotgun (WGS) entry which is preliminary data.</text>
</comment>
<accession>A0ACB9SW93</accession>
<keyword evidence="2" id="KW-1185">Reference proteome</keyword>
<reference evidence="1" key="1">
    <citation type="submission" date="2022-04" db="EMBL/GenBank/DDBJ databases">
        <title>Chromosome-scale genome assembly of Holotrichia oblita Faldermann.</title>
        <authorList>
            <person name="Rongchong L."/>
        </authorList>
    </citation>
    <scope>NUCLEOTIDE SEQUENCE</scope>
    <source>
        <strain evidence="1">81SQS9</strain>
    </source>
</reference>
<proteinExistence type="predicted"/>
<organism evidence="1 2">
    <name type="scientific">Holotrichia oblita</name>
    <name type="common">Chafer beetle</name>
    <dbReference type="NCBI Taxonomy" id="644536"/>
    <lineage>
        <taxon>Eukaryota</taxon>
        <taxon>Metazoa</taxon>
        <taxon>Ecdysozoa</taxon>
        <taxon>Arthropoda</taxon>
        <taxon>Hexapoda</taxon>
        <taxon>Insecta</taxon>
        <taxon>Pterygota</taxon>
        <taxon>Neoptera</taxon>
        <taxon>Endopterygota</taxon>
        <taxon>Coleoptera</taxon>
        <taxon>Polyphaga</taxon>
        <taxon>Scarabaeiformia</taxon>
        <taxon>Scarabaeidae</taxon>
        <taxon>Melolonthinae</taxon>
        <taxon>Holotrichia</taxon>
    </lineage>
</organism>
<dbReference type="Proteomes" id="UP001056778">
    <property type="component" value="Chromosome 7"/>
</dbReference>